<dbReference type="Pfam" id="PF09388">
    <property type="entry name" value="SpoOE-like"/>
    <property type="match status" value="1"/>
</dbReference>
<dbReference type="RefSeq" id="WP_190299142.1">
    <property type="nucleotide sequence ID" value="NZ_CP061172.1"/>
</dbReference>
<dbReference type="AlphaFoldDB" id="A0A7H0YE63"/>
<dbReference type="Proteomes" id="UP000516384">
    <property type="component" value="Chromosome"/>
</dbReference>
<proteinExistence type="predicted"/>
<reference evidence="1 2" key="1">
    <citation type="submission" date="2020-09" db="EMBL/GenBank/DDBJ databases">
        <title>Characterization of Paenibacillus peoriae strain ZF390 with broad-spectrum antimicrobial activity as a potential biocontrol agent.</title>
        <authorList>
            <person name="Li L."/>
            <person name="Zhao Y."/>
            <person name="Li B."/>
            <person name="Xie X."/>
        </authorList>
    </citation>
    <scope>NUCLEOTIDE SEQUENCE [LARGE SCALE GENOMIC DNA]</scope>
    <source>
        <strain evidence="1 2">ZF390</strain>
    </source>
</reference>
<dbReference type="InterPro" id="IPR037208">
    <property type="entry name" value="Spo0E-like_sf"/>
</dbReference>
<dbReference type="SUPFAM" id="SSF140500">
    <property type="entry name" value="BAS1536-like"/>
    <property type="match status" value="1"/>
</dbReference>
<dbReference type="GO" id="GO:0043937">
    <property type="term" value="P:regulation of sporulation"/>
    <property type="evidence" value="ECO:0007669"/>
    <property type="project" value="InterPro"/>
</dbReference>
<dbReference type="InterPro" id="IPR018540">
    <property type="entry name" value="Spo0E-like"/>
</dbReference>
<accession>A0A7H0YE63</accession>
<dbReference type="EMBL" id="CP061172">
    <property type="protein sequence ID" value="QNR69371.1"/>
    <property type="molecule type" value="Genomic_DNA"/>
</dbReference>
<gene>
    <name evidence="1" type="ORF">IAQ67_10310</name>
</gene>
<organism evidence="1 2">
    <name type="scientific">Paenibacillus peoriae</name>
    <dbReference type="NCBI Taxonomy" id="59893"/>
    <lineage>
        <taxon>Bacteria</taxon>
        <taxon>Bacillati</taxon>
        <taxon>Bacillota</taxon>
        <taxon>Bacilli</taxon>
        <taxon>Bacillales</taxon>
        <taxon>Paenibacillaceae</taxon>
        <taxon>Paenibacillus</taxon>
    </lineage>
</organism>
<evidence type="ECO:0000313" key="1">
    <source>
        <dbReference type="EMBL" id="QNR69371.1"/>
    </source>
</evidence>
<protein>
    <submittedName>
        <fullName evidence="1">Aspartyl-phosphate phosphatase Spo0E family protein</fullName>
    </submittedName>
</protein>
<sequence length="55" mass="6563">MLMNPGVTLLHVERARKRLYQVQKKYGFLTHPKVIEQSKKLDELLNQYQTCKMKS</sequence>
<dbReference type="GO" id="GO:0046983">
    <property type="term" value="F:protein dimerization activity"/>
    <property type="evidence" value="ECO:0007669"/>
    <property type="project" value="InterPro"/>
</dbReference>
<dbReference type="Gene3D" id="4.10.280.10">
    <property type="entry name" value="Helix-loop-helix DNA-binding domain"/>
    <property type="match status" value="1"/>
</dbReference>
<evidence type="ECO:0000313" key="2">
    <source>
        <dbReference type="Proteomes" id="UP000516384"/>
    </source>
</evidence>
<dbReference type="InterPro" id="IPR036638">
    <property type="entry name" value="HLH_DNA-bd_sf"/>
</dbReference>
<name>A0A7H0YE63_9BACL</name>